<dbReference type="AlphaFoldDB" id="G2Y3N7"/>
<sequence length="56" mass="6202">MRLAVTRLLWTFGFSVDAEDKVDFDELPVITIAQKAPVNLRAKIRPGLANEVATGF</sequence>
<reference evidence="2" key="1">
    <citation type="journal article" date="2011" name="PLoS Genet.">
        <title>Genomic analysis of the necrotrophic fungal pathogens Sclerotinia sclerotiorum and Botrytis cinerea.</title>
        <authorList>
            <person name="Amselem J."/>
            <person name="Cuomo C.A."/>
            <person name="van Kan J.A."/>
            <person name="Viaud M."/>
            <person name="Benito E.P."/>
            <person name="Couloux A."/>
            <person name="Coutinho P.M."/>
            <person name="de Vries R.P."/>
            <person name="Dyer P.S."/>
            <person name="Fillinger S."/>
            <person name="Fournier E."/>
            <person name="Gout L."/>
            <person name="Hahn M."/>
            <person name="Kohn L."/>
            <person name="Lapalu N."/>
            <person name="Plummer K.M."/>
            <person name="Pradier J.M."/>
            <person name="Quevillon E."/>
            <person name="Sharon A."/>
            <person name="Simon A."/>
            <person name="ten Have A."/>
            <person name="Tudzynski B."/>
            <person name="Tudzynski P."/>
            <person name="Wincker P."/>
            <person name="Andrew M."/>
            <person name="Anthouard V."/>
            <person name="Beever R.E."/>
            <person name="Beffa R."/>
            <person name="Benoit I."/>
            <person name="Bouzid O."/>
            <person name="Brault B."/>
            <person name="Chen Z."/>
            <person name="Choquer M."/>
            <person name="Collemare J."/>
            <person name="Cotton P."/>
            <person name="Danchin E.G."/>
            <person name="Da Silva C."/>
            <person name="Gautier A."/>
            <person name="Giraud C."/>
            <person name="Giraud T."/>
            <person name="Gonzalez C."/>
            <person name="Grossetete S."/>
            <person name="Guldener U."/>
            <person name="Henrissat B."/>
            <person name="Howlett B.J."/>
            <person name="Kodira C."/>
            <person name="Kretschmer M."/>
            <person name="Lappartient A."/>
            <person name="Leroch M."/>
            <person name="Levis C."/>
            <person name="Mauceli E."/>
            <person name="Neuveglise C."/>
            <person name="Oeser B."/>
            <person name="Pearson M."/>
            <person name="Poulain J."/>
            <person name="Poussereau N."/>
            <person name="Quesneville H."/>
            <person name="Rascle C."/>
            <person name="Schumacher J."/>
            <person name="Segurens B."/>
            <person name="Sexton A."/>
            <person name="Silva E."/>
            <person name="Sirven C."/>
            <person name="Soanes D.M."/>
            <person name="Talbot N.J."/>
            <person name="Templeton M."/>
            <person name="Yandava C."/>
            <person name="Yarden O."/>
            <person name="Zeng Q."/>
            <person name="Rollins J.A."/>
            <person name="Lebrun M.H."/>
            <person name="Dickman M."/>
        </authorList>
    </citation>
    <scope>NUCLEOTIDE SEQUENCE [LARGE SCALE GENOMIC DNA]</scope>
    <source>
        <strain evidence="2">T4</strain>
    </source>
</reference>
<accession>G2Y3N7</accession>
<evidence type="ECO:0000313" key="2">
    <source>
        <dbReference type="Proteomes" id="UP000008177"/>
    </source>
</evidence>
<organism evidence="1 2">
    <name type="scientific">Botryotinia fuckeliana (strain T4)</name>
    <name type="common">Noble rot fungus</name>
    <name type="synonym">Botrytis cinerea</name>
    <dbReference type="NCBI Taxonomy" id="999810"/>
    <lineage>
        <taxon>Eukaryota</taxon>
        <taxon>Fungi</taxon>
        <taxon>Dikarya</taxon>
        <taxon>Ascomycota</taxon>
        <taxon>Pezizomycotina</taxon>
        <taxon>Leotiomycetes</taxon>
        <taxon>Helotiales</taxon>
        <taxon>Sclerotiniaceae</taxon>
        <taxon>Botrytis</taxon>
    </lineage>
</organism>
<name>G2Y3N7_BOTF4</name>
<dbReference type="EMBL" id="FQ790286">
    <property type="protein sequence ID" value="CCD47277.1"/>
    <property type="molecule type" value="Genomic_DNA"/>
</dbReference>
<evidence type="ECO:0000313" key="1">
    <source>
        <dbReference type="EMBL" id="CCD47277.1"/>
    </source>
</evidence>
<dbReference type="InParanoid" id="G2Y3N7"/>
<proteinExistence type="predicted"/>
<gene>
    <name evidence="1" type="ORF">BofuT4_uP004360.1</name>
</gene>
<dbReference type="Proteomes" id="UP000008177">
    <property type="component" value="Unplaced contigs"/>
</dbReference>
<protein>
    <submittedName>
        <fullName evidence="1">Uncharacterized protein</fullName>
    </submittedName>
</protein>
<dbReference type="HOGENOM" id="CLU_3013923_0_0_1"/>